<proteinExistence type="predicted"/>
<feature type="compositionally biased region" description="Basic and acidic residues" evidence="2">
    <location>
        <begin position="258"/>
        <end position="274"/>
    </location>
</feature>
<feature type="compositionally biased region" description="Polar residues" evidence="2">
    <location>
        <begin position="339"/>
        <end position="352"/>
    </location>
</feature>
<keyword evidence="4" id="KW-1185">Reference proteome</keyword>
<organism evidence="3 4">
    <name type="scientific">Phialocephala subalpina</name>
    <dbReference type="NCBI Taxonomy" id="576137"/>
    <lineage>
        <taxon>Eukaryota</taxon>
        <taxon>Fungi</taxon>
        <taxon>Dikarya</taxon>
        <taxon>Ascomycota</taxon>
        <taxon>Pezizomycotina</taxon>
        <taxon>Leotiomycetes</taxon>
        <taxon>Helotiales</taxon>
        <taxon>Mollisiaceae</taxon>
        <taxon>Phialocephala</taxon>
        <taxon>Phialocephala fortinii species complex</taxon>
    </lineage>
</organism>
<reference evidence="3 4" key="1">
    <citation type="submission" date="2016-03" db="EMBL/GenBank/DDBJ databases">
        <authorList>
            <person name="Ploux O."/>
        </authorList>
    </citation>
    <scope>NUCLEOTIDE SEQUENCE [LARGE SCALE GENOMIC DNA]</scope>
    <source>
        <strain evidence="3 4">UAMH 11012</strain>
    </source>
</reference>
<feature type="coiled-coil region" evidence="1">
    <location>
        <begin position="519"/>
        <end position="546"/>
    </location>
</feature>
<protein>
    <submittedName>
        <fullName evidence="3">Uncharacterized protein</fullName>
    </submittedName>
</protein>
<evidence type="ECO:0000256" key="2">
    <source>
        <dbReference type="SAM" id="MobiDB-lite"/>
    </source>
</evidence>
<keyword evidence="1" id="KW-0175">Coiled coil</keyword>
<dbReference type="STRING" id="576137.A0A1L7X098"/>
<evidence type="ECO:0000313" key="4">
    <source>
        <dbReference type="Proteomes" id="UP000184330"/>
    </source>
</evidence>
<sequence>MLDCRVPVRKYVLIAKPKRWGQKSERVVVQSPMSISNTASEVPVRRYNGEEQNFVCFIPRSDIEKDSSDAYEKSQVSRDTSSVNVHGVALFDSSPSDDFSYKYGDKFWILIAVETNGYEECVPVINLRTFESGIIQINQVCWYPKIRGPGQELWTPGGKTRQQKLHGSKRYVYWSFFICQHMDGRPSTTKTVHISTKDAPLTGQSLLSIQESRALFERQLRYILEGPESVAVSPSTAPPSYLVGSNISLLPTLPTSPDVEHAQRENKGKKKVAESQRTASTSKNADLWRRVVTIAVEGQRKSKWPFMLRNSIVHPQLPSRPSIDLESDFDEEDDDSSLCRTSQFNTRDSSASVDARNEKLPLEELDDLDAEEFFGATFLFDPAKGDCREEPFISLTNSATINDPAAAIRKKYSENKPEHNPLLDGHCDRNDPRCLYTTIFATRHYHPPHEKCRRAISEFSNHSTHPYYHPTAHEHCISRTGLYPDIAGDCLLANSLLYPNHTCCKWEPSDLDAIPFTKEDELRNIKETIEGRIKEAEARRKRIKLNDTRSLCEFKVMLGEHLGSEELVALGPSGREFKAILDAGNWDAEVGNLHDIEPNSEDEDEDKMWNEWGRDLVIEIPSAKSAYIEC</sequence>
<accession>A0A1L7X098</accession>
<evidence type="ECO:0000256" key="1">
    <source>
        <dbReference type="SAM" id="Coils"/>
    </source>
</evidence>
<name>A0A1L7X098_9HELO</name>
<feature type="region of interest" description="Disordered" evidence="2">
    <location>
        <begin position="317"/>
        <end position="352"/>
    </location>
</feature>
<dbReference type="AlphaFoldDB" id="A0A1L7X098"/>
<gene>
    <name evidence="3" type="ORF">PAC_08336</name>
</gene>
<dbReference type="Proteomes" id="UP000184330">
    <property type="component" value="Unassembled WGS sequence"/>
</dbReference>
<dbReference type="OrthoDB" id="3455134at2759"/>
<feature type="region of interest" description="Disordered" evidence="2">
    <location>
        <begin position="253"/>
        <end position="281"/>
    </location>
</feature>
<feature type="compositionally biased region" description="Acidic residues" evidence="2">
    <location>
        <begin position="325"/>
        <end position="336"/>
    </location>
</feature>
<evidence type="ECO:0000313" key="3">
    <source>
        <dbReference type="EMBL" id="CZR58444.1"/>
    </source>
</evidence>
<dbReference type="EMBL" id="FJOG01000012">
    <property type="protein sequence ID" value="CZR58444.1"/>
    <property type="molecule type" value="Genomic_DNA"/>
</dbReference>